<evidence type="ECO:0000313" key="1">
    <source>
        <dbReference type="EMBL" id="VFJ48247.1"/>
    </source>
</evidence>
<protein>
    <submittedName>
        <fullName evidence="1">Uncharacterized protein</fullName>
    </submittedName>
</protein>
<proteinExistence type="predicted"/>
<gene>
    <name evidence="1" type="ORF">BECKFW1821A_GA0114235_101927</name>
</gene>
<sequence length="182" mass="21119">MQARNTVLPMPEDITDAWLEDKLRIDTLTDQYDKTYRHIRRSARPMGFLRHDKGIIKLYLMERETEALPENLVANLEMFIRDEIDKGCVNPTQGVGFAILSQGFLSINLWGRGNVLFTHTYTVEDSFPELSAKPLEKTGVACTWEIRIMQHEYALWHRYLETGMSLAGKKDYLRNFIAGKLH</sequence>
<dbReference type="EMBL" id="CAADEW010000019">
    <property type="protein sequence ID" value="VFJ48247.1"/>
    <property type="molecule type" value="Genomic_DNA"/>
</dbReference>
<organism evidence="1">
    <name type="scientific">Candidatus Kentrum sp. FW</name>
    <dbReference type="NCBI Taxonomy" id="2126338"/>
    <lineage>
        <taxon>Bacteria</taxon>
        <taxon>Pseudomonadati</taxon>
        <taxon>Pseudomonadota</taxon>
        <taxon>Gammaproteobacteria</taxon>
        <taxon>Candidatus Kentrum</taxon>
    </lineage>
</organism>
<reference evidence="1" key="1">
    <citation type="submission" date="2019-02" db="EMBL/GenBank/DDBJ databases">
        <authorList>
            <person name="Gruber-Vodicka R. H."/>
            <person name="Seah K. B. B."/>
        </authorList>
    </citation>
    <scope>NUCLEOTIDE SEQUENCE</scope>
    <source>
        <strain evidence="1">BECK_BZ15</strain>
    </source>
</reference>
<accession>A0A450S8H9</accession>
<dbReference type="AlphaFoldDB" id="A0A450S8H9"/>
<name>A0A450S8H9_9GAMM</name>